<dbReference type="EMBL" id="MPLS01000016">
    <property type="protein sequence ID" value="ORI97737.1"/>
    <property type="molecule type" value="Genomic_DNA"/>
</dbReference>
<dbReference type="GeneID" id="97231506"/>
<dbReference type="eggNOG" id="ENOG50308DY">
    <property type="taxonomic scope" value="Bacteria"/>
</dbReference>
<evidence type="ECO:0000313" key="5">
    <source>
        <dbReference type="Proteomes" id="UP000321296"/>
    </source>
</evidence>
<evidence type="ECO:0000313" key="1">
    <source>
        <dbReference type="EMBL" id="MDG9734197.1"/>
    </source>
</evidence>
<evidence type="ECO:0000313" key="4">
    <source>
        <dbReference type="Proteomes" id="UP000192288"/>
    </source>
</evidence>
<gene>
    <name evidence="2" type="ORF">BMR96_05720</name>
    <name evidence="3" type="ORF">FGL85_01815</name>
    <name evidence="1" type="ORF">P1N92_08775</name>
</gene>
<sequence>MAYYTQQLFNGQRDRILRVVDAADETQATAGFIHIFDERRPFDFEYATELSNGEMTQEEFDEQGGAGNTFSANFMPIAQNEDEEIPAEVFEEWAGLVGREYALIPNLHINMYQQSLKAEIEDIDKDTFEERLMELITRVLGSSVVGFEEKSLTLYPSFLIQEQPEQAEPQGPSTQIILPE</sequence>
<accession>A0A1X0VDC6</accession>
<protein>
    <submittedName>
        <fullName evidence="2">Uncharacterized protein</fullName>
    </submittedName>
</protein>
<dbReference type="Proteomes" id="UP000321296">
    <property type="component" value="Chromosome"/>
</dbReference>
<dbReference type="STRING" id="33968.BMS77_06005"/>
<dbReference type="EMBL" id="CP042383">
    <property type="protein sequence ID" value="QEA41345.1"/>
    <property type="molecule type" value="Genomic_DNA"/>
</dbReference>
<dbReference type="RefSeq" id="WP_004910942.1">
    <property type="nucleotide sequence ID" value="NZ_CP042383.1"/>
</dbReference>
<proteinExistence type="predicted"/>
<reference evidence="3 5" key="2">
    <citation type="submission" date="2019-06" db="EMBL/GenBank/DDBJ databases">
        <title>Genome analyses of bacteria isolated from kimchi.</title>
        <authorList>
            <person name="Lee S."/>
            <person name="Ahn S."/>
            <person name="Roh S."/>
        </authorList>
    </citation>
    <scope>NUCLEOTIDE SEQUENCE [LARGE SCALE GENOMIC DNA]</scope>
    <source>
        <strain evidence="3 5">CBA3630</strain>
    </source>
</reference>
<name>A0A1X0VDC6_LEUPS</name>
<evidence type="ECO:0000313" key="6">
    <source>
        <dbReference type="Proteomes" id="UP001529201"/>
    </source>
</evidence>
<dbReference type="Proteomes" id="UP001529201">
    <property type="component" value="Unassembled WGS sequence"/>
</dbReference>
<reference evidence="2 4" key="1">
    <citation type="journal article" date="2017" name="Front. Microbiol.">
        <title>Genomic Characterization of Dairy Associated Leuconostoc Species and Diversity of Leuconostocs in Undefined Mixed Mesophilic Starter Cultures.</title>
        <authorList>
            <person name="Frantzen C.A."/>
            <person name="Kot W."/>
            <person name="Pedersen T.B."/>
            <person name="Ardo Y.M."/>
            <person name="Broadbent J.R."/>
            <person name="Neve H."/>
            <person name="Hansen L.H."/>
            <person name="Dal Bello F."/>
            <person name="Ostlie H.M."/>
            <person name="Kleppen H.P."/>
            <person name="Vogensen F.K."/>
            <person name="Holo H."/>
        </authorList>
    </citation>
    <scope>NUCLEOTIDE SEQUENCE [LARGE SCALE GENOMIC DNA]</scope>
    <source>
        <strain evidence="2 4">LMGCF08</strain>
    </source>
</reference>
<dbReference type="EMBL" id="JARGDN010000015">
    <property type="protein sequence ID" value="MDG9734197.1"/>
    <property type="molecule type" value="Genomic_DNA"/>
</dbReference>
<keyword evidence="6" id="KW-1185">Reference proteome</keyword>
<organism evidence="2 4">
    <name type="scientific">Leuconostoc pseudomesenteroides</name>
    <dbReference type="NCBI Taxonomy" id="33968"/>
    <lineage>
        <taxon>Bacteria</taxon>
        <taxon>Bacillati</taxon>
        <taxon>Bacillota</taxon>
        <taxon>Bacilli</taxon>
        <taxon>Lactobacillales</taxon>
        <taxon>Lactobacillaceae</taxon>
        <taxon>Leuconostoc</taxon>
    </lineage>
</organism>
<dbReference type="KEGG" id="lpse:FGL85_01815"/>
<dbReference type="AlphaFoldDB" id="A0A1X0VDC6"/>
<evidence type="ECO:0000313" key="3">
    <source>
        <dbReference type="EMBL" id="QEA41345.1"/>
    </source>
</evidence>
<reference evidence="1 6" key="3">
    <citation type="submission" date="2023-02" db="EMBL/GenBank/DDBJ databases">
        <title>Antimicrobial susceptibility testing and tentative epidemiological cut-off values for Lactobacillaceae family species intended for ingestion.</title>
        <authorList>
            <person name="Noehr-Meldgaard K."/>
            <person name="Struve C."/>
            <person name="Ingmer H."/>
            <person name="Koza A."/>
            <person name="Al-Nakeeb K."/>
            <person name="Agersoe Y."/>
        </authorList>
    </citation>
    <scope>NUCLEOTIDE SEQUENCE [LARGE SCALE GENOMIC DNA]</scope>
    <source>
        <strain evidence="1 6">DSM 20193</strain>
    </source>
</reference>
<evidence type="ECO:0000313" key="2">
    <source>
        <dbReference type="EMBL" id="ORI97737.1"/>
    </source>
</evidence>
<dbReference type="Proteomes" id="UP000192288">
    <property type="component" value="Unassembled WGS sequence"/>
</dbReference>